<dbReference type="OrthoDB" id="714390at2"/>
<feature type="transmembrane region" description="Helical" evidence="1">
    <location>
        <begin position="12"/>
        <end position="33"/>
    </location>
</feature>
<gene>
    <name evidence="2" type="ORF">FAM09_02395</name>
</gene>
<evidence type="ECO:0000256" key="1">
    <source>
        <dbReference type="SAM" id="Phobius"/>
    </source>
</evidence>
<comment type="caution">
    <text evidence="2">The sequence shown here is derived from an EMBL/GenBank/DDBJ whole genome shotgun (WGS) entry which is preliminary data.</text>
</comment>
<proteinExistence type="predicted"/>
<sequence>MNSVKVVSKILYYIARVLSFFYFVCVALSLLALTTTWGLHIREGGKYFSVNYPFTNTHFLNGDYNIIYIIFFFLLPISLYGLFFLLLGNVFKVFFQPRLFTSYGVQKLRLFYLANCIIPGLMVLVTSFFAEFESEAMVLVVLHFTLGVFAYFLAAIFKQGVKLQNEQDLYI</sequence>
<keyword evidence="1" id="KW-0472">Membrane</keyword>
<dbReference type="EMBL" id="STFF01000001">
    <property type="protein sequence ID" value="THU40987.1"/>
    <property type="molecule type" value="Genomic_DNA"/>
</dbReference>
<dbReference type="AlphaFoldDB" id="A0A4S8HZ07"/>
<keyword evidence="1" id="KW-0812">Transmembrane</keyword>
<name>A0A4S8HZ07_9BACT</name>
<reference evidence="2 3" key="1">
    <citation type="submission" date="2019-04" db="EMBL/GenBank/DDBJ databases">
        <title>Niastella caeni sp. nov., isolated from activated sludge.</title>
        <authorList>
            <person name="Sheng M."/>
        </authorList>
    </citation>
    <scope>NUCLEOTIDE SEQUENCE [LARGE SCALE GENOMIC DNA]</scope>
    <source>
        <strain evidence="2 3">HX-2-15</strain>
    </source>
</reference>
<accession>A0A4S8HZ07</accession>
<dbReference type="RefSeq" id="WP_136575479.1">
    <property type="nucleotide sequence ID" value="NZ_STFF01000001.1"/>
</dbReference>
<feature type="transmembrane region" description="Helical" evidence="1">
    <location>
        <begin position="110"/>
        <end position="130"/>
    </location>
</feature>
<dbReference type="Proteomes" id="UP000306918">
    <property type="component" value="Unassembled WGS sequence"/>
</dbReference>
<protein>
    <submittedName>
        <fullName evidence="2">DUF2975 domain-containing protein</fullName>
    </submittedName>
</protein>
<evidence type="ECO:0000313" key="3">
    <source>
        <dbReference type="Proteomes" id="UP000306918"/>
    </source>
</evidence>
<keyword evidence="3" id="KW-1185">Reference proteome</keyword>
<keyword evidence="1" id="KW-1133">Transmembrane helix</keyword>
<feature type="transmembrane region" description="Helical" evidence="1">
    <location>
        <begin position="66"/>
        <end position="90"/>
    </location>
</feature>
<organism evidence="2 3">
    <name type="scientific">Niastella caeni</name>
    <dbReference type="NCBI Taxonomy" id="2569763"/>
    <lineage>
        <taxon>Bacteria</taxon>
        <taxon>Pseudomonadati</taxon>
        <taxon>Bacteroidota</taxon>
        <taxon>Chitinophagia</taxon>
        <taxon>Chitinophagales</taxon>
        <taxon>Chitinophagaceae</taxon>
        <taxon>Niastella</taxon>
    </lineage>
</organism>
<feature type="transmembrane region" description="Helical" evidence="1">
    <location>
        <begin position="136"/>
        <end position="157"/>
    </location>
</feature>
<evidence type="ECO:0000313" key="2">
    <source>
        <dbReference type="EMBL" id="THU40987.1"/>
    </source>
</evidence>